<dbReference type="AlphaFoldDB" id="A0A1L3GIJ5"/>
<dbReference type="PROSITE" id="PS51257">
    <property type="entry name" value="PROKAR_LIPOPROTEIN"/>
    <property type="match status" value="1"/>
</dbReference>
<dbReference type="RefSeq" id="WP_072287600.1">
    <property type="nucleotide sequence ID" value="NZ_CP015455.1"/>
</dbReference>
<accession>A0A1L3GIJ5</accession>
<evidence type="ECO:0008006" key="3">
    <source>
        <dbReference type="Google" id="ProtNLM"/>
    </source>
</evidence>
<proteinExistence type="predicted"/>
<sequence>MRLETVMVVFGVLVMLSGCGKKEETVYSGEEGDVTVTRDAAGEPDKVTVTGKEGTATMEYGKTVLPEDLGISLYPGATAGQGGTMQFENQAEQGAGSVFSVSVHSNDAIDKVAQYYKEELKNQQPRVFEMAMPTGRMVTLTIEKDATVKTIVLSENGKQGGTDIQISRIRE</sequence>
<dbReference type="KEGG" id="pace:A6070_06615"/>
<dbReference type="EMBL" id="CP015518">
    <property type="protein sequence ID" value="APG25756.1"/>
    <property type="molecule type" value="Genomic_DNA"/>
</dbReference>
<reference evidence="1 2" key="1">
    <citation type="journal article" date="2017" name="Genome Announc.">
        <title>Complete Genome Sequences of Two Acetylene-Fermenting Pelobacter acetylenicus Strains.</title>
        <authorList>
            <person name="Sutton J.M."/>
            <person name="Baesman S.M."/>
            <person name="Fierst J.L."/>
            <person name="Poret-Peterson A.T."/>
            <person name="Oremland R.S."/>
            <person name="Dunlap D.S."/>
            <person name="Akob D.M."/>
        </authorList>
    </citation>
    <scope>NUCLEOTIDE SEQUENCE [LARGE SCALE GENOMIC DNA]</scope>
    <source>
        <strain evidence="1 2">DSM 3247</strain>
    </source>
</reference>
<name>A0A1L3GIJ5_SYNAC</name>
<evidence type="ECO:0000313" key="1">
    <source>
        <dbReference type="EMBL" id="APG25756.1"/>
    </source>
</evidence>
<gene>
    <name evidence="1" type="ORF">A7E75_12600</name>
</gene>
<keyword evidence="2" id="KW-1185">Reference proteome</keyword>
<evidence type="ECO:0000313" key="2">
    <source>
        <dbReference type="Proteomes" id="UP000182264"/>
    </source>
</evidence>
<organism evidence="1 2">
    <name type="scientific">Syntrophotalea acetylenica</name>
    <name type="common">Pelobacter acetylenicus</name>
    <dbReference type="NCBI Taxonomy" id="29542"/>
    <lineage>
        <taxon>Bacteria</taxon>
        <taxon>Pseudomonadati</taxon>
        <taxon>Thermodesulfobacteriota</taxon>
        <taxon>Desulfuromonadia</taxon>
        <taxon>Desulfuromonadales</taxon>
        <taxon>Syntrophotaleaceae</taxon>
        <taxon>Syntrophotalea</taxon>
    </lineage>
</organism>
<dbReference type="OrthoDB" id="9930955at2"/>
<dbReference type="Proteomes" id="UP000182264">
    <property type="component" value="Chromosome"/>
</dbReference>
<dbReference type="STRING" id="29542.A6070_06615"/>
<protein>
    <recommendedName>
        <fullName evidence="3">Lipoprotein</fullName>
    </recommendedName>
</protein>